<dbReference type="RefSeq" id="WP_139332773.1">
    <property type="nucleotide sequence ID" value="NZ_FTOA01000002.1"/>
</dbReference>
<dbReference type="Proteomes" id="UP000185678">
    <property type="component" value="Unassembled WGS sequence"/>
</dbReference>
<evidence type="ECO:0000313" key="2">
    <source>
        <dbReference type="Proteomes" id="UP000185678"/>
    </source>
</evidence>
<reference evidence="1 2" key="1">
    <citation type="submission" date="2017-01" db="EMBL/GenBank/DDBJ databases">
        <authorList>
            <person name="Mah S.A."/>
            <person name="Swanson W.J."/>
            <person name="Moy G.W."/>
            <person name="Vacquier V.D."/>
        </authorList>
    </citation>
    <scope>NUCLEOTIDE SEQUENCE [LARGE SCALE GENOMIC DNA]</scope>
    <source>
        <strain evidence="1 2">DSM 11589</strain>
    </source>
</reference>
<organism evidence="1 2">
    <name type="scientific">Insolitispirillum peregrinum</name>
    <dbReference type="NCBI Taxonomy" id="80876"/>
    <lineage>
        <taxon>Bacteria</taxon>
        <taxon>Pseudomonadati</taxon>
        <taxon>Pseudomonadota</taxon>
        <taxon>Alphaproteobacteria</taxon>
        <taxon>Rhodospirillales</taxon>
        <taxon>Novispirillaceae</taxon>
        <taxon>Insolitispirillum</taxon>
    </lineage>
</organism>
<dbReference type="AlphaFoldDB" id="A0A1N7JHY7"/>
<sequence length="453" mass="50781">MSISWAMMLQERDPTRAERELLDTIERGGRTPAGRTAVQLHLSQLLPSNRPGSRLKIASRLFAPLEISHNLQVFLLSNGDIFVLGRDMPENQVDNIVHRVRSLFDNDPLTFDDFDDGIDPFVTWYAYEVDFSELEMVVRNLLEAAEILRKQRLGTPAPPEPLSPSDLDQLRDKVLALNIRPMLRRQPCIRLRPRQSAEIMFEEITVGITEVRDSIAPGKDIFADRWLFQDFSRTLDAALLAVLPQAPVLARPAAISLNLNLESIDSREFRGLLNVLKPGQKVIAEVQVIDIFTNLAAYQSTRDLLRHNGHGILIDGLSPAMLGAMDMSLLDPDFVKILWAADLAAPQHPRKGEGLADLVSGLGAERVILSRCESEQAMSWGLANGMTAFQGRYMDAILGTVTMQQCPSSSQCILRDCIIRRTSVMGRRRSECPNMPWLDQVQVLSAPSRRRTQ</sequence>
<evidence type="ECO:0008006" key="3">
    <source>
        <dbReference type="Google" id="ProtNLM"/>
    </source>
</evidence>
<dbReference type="SUPFAM" id="SSF141868">
    <property type="entry name" value="EAL domain-like"/>
    <property type="match status" value="1"/>
</dbReference>
<evidence type="ECO:0000313" key="1">
    <source>
        <dbReference type="EMBL" id="SIS48918.1"/>
    </source>
</evidence>
<gene>
    <name evidence="1" type="ORF">SAMN05421779_102290</name>
</gene>
<accession>A0A1N7JHY7</accession>
<proteinExistence type="predicted"/>
<dbReference type="OrthoDB" id="8431402at2"/>
<dbReference type="STRING" id="80876.SAMN05421779_102290"/>
<keyword evidence="2" id="KW-1185">Reference proteome</keyword>
<dbReference type="InterPro" id="IPR035919">
    <property type="entry name" value="EAL_sf"/>
</dbReference>
<protein>
    <recommendedName>
        <fullName evidence="3">EAL domain, c-di-GMP-specific phosphodiesterase class I (Or its enzymatically inactive variant)</fullName>
    </recommendedName>
</protein>
<dbReference type="EMBL" id="FTOA01000002">
    <property type="protein sequence ID" value="SIS48918.1"/>
    <property type="molecule type" value="Genomic_DNA"/>
</dbReference>
<name>A0A1N7JHY7_9PROT</name>